<dbReference type="Pfam" id="PF08719">
    <property type="entry name" value="NADAR"/>
    <property type="match status" value="1"/>
</dbReference>
<dbReference type="STRING" id="48709.A0A1D2NCH3"/>
<dbReference type="NCBIfam" id="TIGR02464">
    <property type="entry name" value="ribofla_fusion"/>
    <property type="match status" value="1"/>
</dbReference>
<keyword evidence="3" id="KW-1185">Reference proteome</keyword>
<reference evidence="2 3" key="1">
    <citation type="journal article" date="2016" name="Genome Biol. Evol.">
        <title>Gene Family Evolution Reflects Adaptation to Soil Environmental Stressors in the Genome of the Collembolan Orchesella cincta.</title>
        <authorList>
            <person name="Faddeeva-Vakhrusheva A."/>
            <person name="Derks M.F."/>
            <person name="Anvar S.Y."/>
            <person name="Agamennone V."/>
            <person name="Suring W."/>
            <person name="Smit S."/>
            <person name="van Straalen N.M."/>
            <person name="Roelofs D."/>
        </authorList>
    </citation>
    <scope>NUCLEOTIDE SEQUENCE [LARGE SCALE GENOMIC DNA]</scope>
    <source>
        <tissue evidence="2">Mixed pool</tissue>
    </source>
</reference>
<comment type="caution">
    <text evidence="2">The sequence shown here is derived from an EMBL/GenBank/DDBJ whole genome shotgun (WGS) entry which is preliminary data.</text>
</comment>
<evidence type="ECO:0000313" key="2">
    <source>
        <dbReference type="EMBL" id="ODN02696.1"/>
    </source>
</evidence>
<dbReference type="InterPro" id="IPR012816">
    <property type="entry name" value="NADAR"/>
</dbReference>
<evidence type="ECO:0000259" key="1">
    <source>
        <dbReference type="Pfam" id="PF08719"/>
    </source>
</evidence>
<dbReference type="SUPFAM" id="SSF143990">
    <property type="entry name" value="YbiA-like"/>
    <property type="match status" value="1"/>
</dbReference>
<dbReference type="InterPro" id="IPR037238">
    <property type="entry name" value="YbiA-like_sf"/>
</dbReference>
<sequence>MEDLNTRDRRGYTVFLALFTVKSINKKYSIPKSNTKILKLSSLRRRVALAAMSCDPEERFTFFWKSRSPFSQFHPSPFHGKPLYCTTPEDSVGYTFAHCEQWMMFNKAKLFQDEESARKILAETQPEGCKALGRKVKGFIDILWKQENESIVKAGNRLKFTQNPDLMRELMQTDGTTLAEASPFDRVYGIGLSAENPMARFRVNWRGQNLLGEILTGLREELKAEGYGPGPVSQAGSASK</sequence>
<dbReference type="EMBL" id="LJIJ01000099">
    <property type="protein sequence ID" value="ODN02696.1"/>
    <property type="molecule type" value="Genomic_DNA"/>
</dbReference>
<gene>
    <name evidence="2" type="ORF">Ocin01_04007</name>
</gene>
<dbReference type="Proteomes" id="UP000094527">
    <property type="component" value="Unassembled WGS sequence"/>
</dbReference>
<name>A0A1D2NCH3_ORCCI</name>
<feature type="domain" description="NADAR" evidence="1">
    <location>
        <begin position="62"/>
        <end position="223"/>
    </location>
</feature>
<dbReference type="AlphaFoldDB" id="A0A1D2NCH3"/>
<dbReference type="CDD" id="cd15457">
    <property type="entry name" value="NADAR"/>
    <property type="match status" value="1"/>
</dbReference>
<dbReference type="Gene3D" id="1.10.357.40">
    <property type="entry name" value="YbiA-like"/>
    <property type="match status" value="1"/>
</dbReference>
<protein>
    <recommendedName>
        <fullName evidence="1">NADAR domain-containing protein</fullName>
    </recommendedName>
</protein>
<accession>A0A1D2NCH3</accession>
<organism evidence="2 3">
    <name type="scientific">Orchesella cincta</name>
    <name type="common">Springtail</name>
    <name type="synonym">Podura cincta</name>
    <dbReference type="NCBI Taxonomy" id="48709"/>
    <lineage>
        <taxon>Eukaryota</taxon>
        <taxon>Metazoa</taxon>
        <taxon>Ecdysozoa</taxon>
        <taxon>Arthropoda</taxon>
        <taxon>Hexapoda</taxon>
        <taxon>Collembola</taxon>
        <taxon>Entomobryomorpha</taxon>
        <taxon>Entomobryoidea</taxon>
        <taxon>Orchesellidae</taxon>
        <taxon>Orchesellinae</taxon>
        <taxon>Orchesella</taxon>
    </lineage>
</organism>
<evidence type="ECO:0000313" key="3">
    <source>
        <dbReference type="Proteomes" id="UP000094527"/>
    </source>
</evidence>
<dbReference type="OMA" id="WMMAAKA"/>
<proteinExistence type="predicted"/>
<dbReference type="OrthoDB" id="8247739at2759"/>